<comment type="caution">
    <text evidence="1">The sequence shown here is derived from an EMBL/GenBank/DDBJ whole genome shotgun (WGS) entry which is preliminary data.</text>
</comment>
<proteinExistence type="predicted"/>
<evidence type="ECO:0000313" key="2">
    <source>
        <dbReference type="Proteomes" id="UP001583177"/>
    </source>
</evidence>
<organism evidence="1 2">
    <name type="scientific">Diaporthe australafricana</name>
    <dbReference type="NCBI Taxonomy" id="127596"/>
    <lineage>
        <taxon>Eukaryota</taxon>
        <taxon>Fungi</taxon>
        <taxon>Dikarya</taxon>
        <taxon>Ascomycota</taxon>
        <taxon>Pezizomycotina</taxon>
        <taxon>Sordariomycetes</taxon>
        <taxon>Sordariomycetidae</taxon>
        <taxon>Diaporthales</taxon>
        <taxon>Diaporthaceae</taxon>
        <taxon>Diaporthe</taxon>
    </lineage>
</organism>
<gene>
    <name evidence="1" type="ORF">Daus18300_000498</name>
</gene>
<accession>A0ABR3Y4J6</accession>
<name>A0ABR3Y4J6_9PEZI</name>
<keyword evidence="2" id="KW-1185">Reference proteome</keyword>
<dbReference type="Proteomes" id="UP001583177">
    <property type="component" value="Unassembled WGS sequence"/>
</dbReference>
<protein>
    <submittedName>
        <fullName evidence="1">Uncharacterized protein</fullName>
    </submittedName>
</protein>
<sequence>MAESNIILSDKSSVNVLNSEYHDLVARALRNTLSTEIAQSTFAQIVDGLPLLSVLEDTHAGLDPEPEPDHPLFTHESLCPGALEKTREILRIFDIENLKFDTSLLHALQAHQTGSDSFNTRLIEFIAVAAHEVAKYLYKLDSKGHQDDDLPPTFFKHAYYFDYEQYPDGVVDMVGYWAESRILGGVILFDRKTEPASDAVFIHPDREEATYRICELTGEQKTSLVRFLLAPLSENLRCPLPIASGAENTHRIDPEEPISWTGIYRDAWERELHTEELGDGRGRDVWSKSSELDWLTFEAWQEARARYNSRFERYSE</sequence>
<reference evidence="1 2" key="1">
    <citation type="journal article" date="2024" name="IMA Fungus">
        <title>IMA Genome - F19 : A genome assembly and annotation guide to empower mycologists, including annotated draft genome sequences of Ceratocystis pirilliformis, Diaporthe australafricana, Fusarium ophioides, Paecilomyces lecythidis, and Sporothrix stenoceras.</title>
        <authorList>
            <person name="Aylward J."/>
            <person name="Wilson A.M."/>
            <person name="Visagie C.M."/>
            <person name="Spraker J."/>
            <person name="Barnes I."/>
            <person name="Buitendag C."/>
            <person name="Ceriani C."/>
            <person name="Del Mar Angel L."/>
            <person name="du Plessis D."/>
            <person name="Fuchs T."/>
            <person name="Gasser K."/>
            <person name="Kramer D."/>
            <person name="Li W."/>
            <person name="Munsamy K."/>
            <person name="Piso A."/>
            <person name="Price J.L."/>
            <person name="Sonnekus B."/>
            <person name="Thomas C."/>
            <person name="van der Nest A."/>
            <person name="van Dijk A."/>
            <person name="van Heerden A."/>
            <person name="van Vuuren N."/>
            <person name="Yilmaz N."/>
            <person name="Duong T.A."/>
            <person name="van der Merwe N.A."/>
            <person name="Wingfield M.J."/>
            <person name="Wingfield B.D."/>
        </authorList>
    </citation>
    <scope>NUCLEOTIDE SEQUENCE [LARGE SCALE GENOMIC DNA]</scope>
    <source>
        <strain evidence="1 2">CMW 18300</strain>
    </source>
</reference>
<evidence type="ECO:0000313" key="1">
    <source>
        <dbReference type="EMBL" id="KAL1882860.1"/>
    </source>
</evidence>
<dbReference type="EMBL" id="JAWRVE010000003">
    <property type="protein sequence ID" value="KAL1882860.1"/>
    <property type="molecule type" value="Genomic_DNA"/>
</dbReference>